<evidence type="ECO:0000313" key="2">
    <source>
        <dbReference type="EMBL" id="RYN66781.1"/>
    </source>
</evidence>
<evidence type="ECO:0000313" key="3">
    <source>
        <dbReference type="Proteomes" id="UP000291422"/>
    </source>
</evidence>
<comment type="caution">
    <text evidence="2">The sequence shown here is derived from an EMBL/GenBank/DDBJ whole genome shotgun (WGS) entry which is preliminary data.</text>
</comment>
<organism evidence="2 3">
    <name type="scientific">Alternaria alternata</name>
    <name type="common">Alternaria rot fungus</name>
    <name type="synonym">Torula alternata</name>
    <dbReference type="NCBI Taxonomy" id="5599"/>
    <lineage>
        <taxon>Eukaryota</taxon>
        <taxon>Fungi</taxon>
        <taxon>Dikarya</taxon>
        <taxon>Ascomycota</taxon>
        <taxon>Pezizomycotina</taxon>
        <taxon>Dothideomycetes</taxon>
        <taxon>Pleosporomycetidae</taxon>
        <taxon>Pleosporales</taxon>
        <taxon>Pleosporineae</taxon>
        <taxon>Pleosporaceae</taxon>
        <taxon>Alternaria</taxon>
        <taxon>Alternaria sect. Alternaria</taxon>
        <taxon>Alternaria alternata complex</taxon>
    </lineage>
</organism>
<keyword evidence="1" id="KW-0472">Membrane</keyword>
<gene>
    <name evidence="2" type="ORF">AA0117_g11718</name>
</gene>
<accession>A0A4Q4N291</accession>
<name>A0A4Q4N291_ALTAL</name>
<evidence type="ECO:0000256" key="1">
    <source>
        <dbReference type="SAM" id="Phobius"/>
    </source>
</evidence>
<dbReference type="AlphaFoldDB" id="A0A4Q4N291"/>
<sequence>MPSITQARLMWRSVARGMVEPHPFARNPITMTPHAWRAADLSKKVVKTSTVFFPFYAGILGWPVAAAWWFNGNM</sequence>
<keyword evidence="1" id="KW-1133">Transmembrane helix</keyword>
<proteinExistence type="predicted"/>
<keyword evidence="1" id="KW-0812">Transmembrane</keyword>
<reference evidence="3" key="1">
    <citation type="journal article" date="2019" name="bioRxiv">
        <title>Genomics, evolutionary history and diagnostics of the Alternaria alternata species group including apple and Asian pear pathotypes.</title>
        <authorList>
            <person name="Armitage A.D."/>
            <person name="Cockerton H.M."/>
            <person name="Sreenivasaprasad S."/>
            <person name="Woodhall J.W."/>
            <person name="Lane C.R."/>
            <person name="Harrison R.J."/>
            <person name="Clarkson J.P."/>
        </authorList>
    </citation>
    <scope>NUCLEOTIDE SEQUENCE [LARGE SCALE GENOMIC DNA]</scope>
    <source>
        <strain evidence="3">FERA 1177</strain>
    </source>
</reference>
<dbReference type="EMBL" id="PDXD01000056">
    <property type="protein sequence ID" value="RYN66781.1"/>
    <property type="molecule type" value="Genomic_DNA"/>
</dbReference>
<dbReference type="VEuPathDB" id="FungiDB:CC77DRAFT_1026450"/>
<feature type="transmembrane region" description="Helical" evidence="1">
    <location>
        <begin position="51"/>
        <end position="70"/>
    </location>
</feature>
<protein>
    <submittedName>
        <fullName evidence="2">Uncharacterized protein</fullName>
    </submittedName>
</protein>
<dbReference type="Proteomes" id="UP000291422">
    <property type="component" value="Unassembled WGS sequence"/>
</dbReference>